<protein>
    <recommendedName>
        <fullName evidence="3">Glycosyltransferase RgtA/B/C/D-like domain-containing protein</fullName>
    </recommendedName>
</protein>
<reference evidence="2" key="1">
    <citation type="submission" date="2018-05" db="EMBL/GenBank/DDBJ databases">
        <authorList>
            <person name="Lanie J.A."/>
            <person name="Ng W.-L."/>
            <person name="Kazmierczak K.M."/>
            <person name="Andrzejewski T.M."/>
            <person name="Davidsen T.M."/>
            <person name="Wayne K.J."/>
            <person name="Tettelin H."/>
            <person name="Glass J.I."/>
            <person name="Rusch D."/>
            <person name="Podicherti R."/>
            <person name="Tsui H.-C.T."/>
            <person name="Winkler M.E."/>
        </authorList>
    </citation>
    <scope>NUCLEOTIDE SEQUENCE</scope>
</reference>
<feature type="transmembrane region" description="Helical" evidence="1">
    <location>
        <begin position="85"/>
        <end position="106"/>
    </location>
</feature>
<accession>A0A382TRZ5</accession>
<feature type="transmembrane region" description="Helical" evidence="1">
    <location>
        <begin position="59"/>
        <end position="76"/>
    </location>
</feature>
<proteinExistence type="predicted"/>
<evidence type="ECO:0008006" key="3">
    <source>
        <dbReference type="Google" id="ProtNLM"/>
    </source>
</evidence>
<evidence type="ECO:0000313" key="2">
    <source>
        <dbReference type="EMBL" id="SVD24859.1"/>
    </source>
</evidence>
<feature type="transmembrane region" description="Helical" evidence="1">
    <location>
        <begin position="32"/>
        <end position="53"/>
    </location>
</feature>
<name>A0A382TRZ5_9ZZZZ</name>
<keyword evidence="1" id="KW-1133">Transmembrane helix</keyword>
<keyword evidence="1" id="KW-0812">Transmembrane</keyword>
<organism evidence="2">
    <name type="scientific">marine metagenome</name>
    <dbReference type="NCBI Taxonomy" id="408172"/>
    <lineage>
        <taxon>unclassified sequences</taxon>
        <taxon>metagenomes</taxon>
        <taxon>ecological metagenomes</taxon>
    </lineage>
</organism>
<feature type="non-terminal residue" evidence="2">
    <location>
        <position position="1"/>
    </location>
</feature>
<dbReference type="EMBL" id="UINC01138731">
    <property type="protein sequence ID" value="SVD24859.1"/>
    <property type="molecule type" value="Genomic_DNA"/>
</dbReference>
<feature type="transmembrane region" description="Helical" evidence="1">
    <location>
        <begin position="118"/>
        <end position="136"/>
    </location>
</feature>
<sequence length="289" mass="34043">PWYEKYFMSNYGKVFNKGEEGWLWYLRFGFRMIPFVTFLFIVAIAWLFYAILINDIDNVLTISVMLLLVSLLPLIMSEVTKGPKALLPMFTGFVPLYLFVGCWVYVNTTGPYADVYSYIFYCTLIVHVFWNIYQFIADIFPARNTVHSIIKALDSYNIRELYTYNIPFNDPFIDVIESIYPNKYRIKYISSLEDVEDGGYVFVPCTNSKSSYFQSDERIGPVGDFISDHRLNNLIDSKRIEEYSLSKFKTFGTSKFWQQLGNVVSFRDLVLNEVRKKDRYRGYCWIIKV</sequence>
<evidence type="ECO:0000256" key="1">
    <source>
        <dbReference type="SAM" id="Phobius"/>
    </source>
</evidence>
<gene>
    <name evidence="2" type="ORF">METZ01_LOCUS377713</name>
</gene>
<keyword evidence="1" id="KW-0472">Membrane</keyword>
<dbReference type="AlphaFoldDB" id="A0A382TRZ5"/>